<dbReference type="AlphaFoldDB" id="A0A0J0XRX8"/>
<dbReference type="OrthoDB" id="2018619at2759"/>
<dbReference type="Gene3D" id="1.10.4160.10">
    <property type="entry name" value="Hydantoin permease"/>
    <property type="match status" value="1"/>
</dbReference>
<evidence type="ECO:0000256" key="4">
    <source>
        <dbReference type="ARBA" id="ARBA00022989"/>
    </source>
</evidence>
<comment type="subcellular location">
    <subcellularLocation>
        <location evidence="1">Membrane</location>
        <topology evidence="1">Multi-pass membrane protein</topology>
    </subcellularLocation>
</comment>
<dbReference type="EMBL" id="KQ087191">
    <property type="protein sequence ID" value="KLT43863.1"/>
    <property type="molecule type" value="Genomic_DNA"/>
</dbReference>
<feature type="transmembrane region" description="Helical" evidence="7">
    <location>
        <begin position="168"/>
        <end position="185"/>
    </location>
</feature>
<feature type="transmembrane region" description="Helical" evidence="7">
    <location>
        <begin position="471"/>
        <end position="490"/>
    </location>
</feature>
<evidence type="ECO:0008006" key="10">
    <source>
        <dbReference type="Google" id="ProtNLM"/>
    </source>
</evidence>
<keyword evidence="9" id="KW-1185">Reference proteome</keyword>
<feature type="transmembrane region" description="Helical" evidence="7">
    <location>
        <begin position="440"/>
        <end position="459"/>
    </location>
</feature>
<evidence type="ECO:0000256" key="3">
    <source>
        <dbReference type="ARBA" id="ARBA00022692"/>
    </source>
</evidence>
<evidence type="ECO:0000256" key="1">
    <source>
        <dbReference type="ARBA" id="ARBA00004141"/>
    </source>
</evidence>
<dbReference type="InterPro" id="IPR001248">
    <property type="entry name" value="Pur-cyt_permease"/>
</dbReference>
<feature type="compositionally biased region" description="Basic and acidic residues" evidence="6">
    <location>
        <begin position="511"/>
        <end position="520"/>
    </location>
</feature>
<sequence>MNKFSWVLPKEDSCIAPDNVWSNKDMDPSPDEHRTWTSVTFFTYWACDLMYPASWATVASFVTLGLTWWESCLAVFLGSVFVAVVITANGIIGATVHTPFAVTTRATFGYWGSKFVVFSRCVIACFWLSINSWSGGQFVTLMIAAIWPQYKRFPNSVPTSQGATSSDFLSFFLFWLLQLPFIFIHPSKLKWVFNIKAMIVPIVAIGTLIWAVKIAGPEAGPLLRSGRNRVPSGAARFIAFMTSVTAVQGTWATLSVNIGDFSRYCKSPRSNWIQLFAFPLINTLVSIFAAISATCAYAVYNEELYQPYDILAKWDTSPGGRAAMFLGALTWALSNVTTNITANSISAANDICSLAPKYVNIRRGQFIAITIGVWGFVPWKVLDSAANFLTFMASYSIVLAPIAFLMVLDFYLVKGQKLDIYELYRPRGIYRYAKGWNWRAYVALAVAVAPNLPGMVHAINPKIYIGNIKYLYMVSNLVAYFIVFLVYIPINKIWPAHEALIDEPVHDVIPGGRDKDRESDSLDGTMRGSSRDGVQRYAAGGVPGEKAEDKAAEEESRFL</sequence>
<protein>
    <recommendedName>
        <fullName evidence="10">Uracil permease</fullName>
    </recommendedName>
</protein>
<dbReference type="GO" id="GO:0005886">
    <property type="term" value="C:plasma membrane"/>
    <property type="evidence" value="ECO:0007669"/>
    <property type="project" value="TreeGrafter"/>
</dbReference>
<accession>A0A0J0XRX8</accession>
<evidence type="ECO:0000256" key="6">
    <source>
        <dbReference type="SAM" id="MobiDB-lite"/>
    </source>
</evidence>
<evidence type="ECO:0000313" key="8">
    <source>
        <dbReference type="EMBL" id="KLT43863.1"/>
    </source>
</evidence>
<feature type="transmembrane region" description="Helical" evidence="7">
    <location>
        <begin position="76"/>
        <end position="97"/>
    </location>
</feature>
<keyword evidence="5 7" id="KW-0472">Membrane</keyword>
<dbReference type="InterPro" id="IPR045225">
    <property type="entry name" value="Uracil/uridine/allantoin_perm"/>
</dbReference>
<feature type="transmembrane region" description="Helical" evidence="7">
    <location>
        <begin position="117"/>
        <end position="147"/>
    </location>
</feature>
<feature type="transmembrane region" description="Helical" evidence="7">
    <location>
        <begin position="49"/>
        <end position="69"/>
    </location>
</feature>
<keyword evidence="3 7" id="KW-0812">Transmembrane</keyword>
<reference evidence="8 9" key="1">
    <citation type="submission" date="2015-03" db="EMBL/GenBank/DDBJ databases">
        <title>Genomics and transcriptomics of the oil-accumulating basidiomycete yeast T. oleaginosus allow insights into substrate utilization and the diverse evolutionary trajectories of mating systems in fungi.</title>
        <authorList>
            <consortium name="DOE Joint Genome Institute"/>
            <person name="Kourist R."/>
            <person name="Kracht O."/>
            <person name="Bracharz F."/>
            <person name="Lipzen A."/>
            <person name="Nolan M."/>
            <person name="Ohm R."/>
            <person name="Grigoriev I."/>
            <person name="Sun S."/>
            <person name="Heitman J."/>
            <person name="Bruck T."/>
            <person name="Nowrousian M."/>
        </authorList>
    </citation>
    <scope>NUCLEOTIDE SEQUENCE [LARGE SCALE GENOMIC DNA]</scope>
    <source>
        <strain evidence="8 9">IBC0246</strain>
    </source>
</reference>
<dbReference type="RefSeq" id="XP_018280354.1">
    <property type="nucleotide sequence ID" value="XM_018422634.1"/>
</dbReference>
<comment type="similarity">
    <text evidence="2">Belongs to the purine-cytosine permease (2.A.39) family.</text>
</comment>
<feature type="transmembrane region" description="Helical" evidence="7">
    <location>
        <begin position="388"/>
        <end position="413"/>
    </location>
</feature>
<dbReference type="PANTHER" id="PTHR30618">
    <property type="entry name" value="NCS1 FAMILY PURINE/PYRIMIDINE TRANSPORTER"/>
    <property type="match status" value="1"/>
</dbReference>
<evidence type="ECO:0000313" key="9">
    <source>
        <dbReference type="Proteomes" id="UP000053611"/>
    </source>
</evidence>
<organism evidence="8 9">
    <name type="scientific">Cutaneotrichosporon oleaginosum</name>
    <dbReference type="NCBI Taxonomy" id="879819"/>
    <lineage>
        <taxon>Eukaryota</taxon>
        <taxon>Fungi</taxon>
        <taxon>Dikarya</taxon>
        <taxon>Basidiomycota</taxon>
        <taxon>Agaricomycotina</taxon>
        <taxon>Tremellomycetes</taxon>
        <taxon>Trichosporonales</taxon>
        <taxon>Trichosporonaceae</taxon>
        <taxon>Cutaneotrichosporon</taxon>
    </lineage>
</organism>
<dbReference type="Proteomes" id="UP000053611">
    <property type="component" value="Unassembled WGS sequence"/>
</dbReference>
<dbReference type="PANTHER" id="PTHR30618:SF0">
    <property type="entry name" value="PURINE-URACIL PERMEASE NCS1"/>
    <property type="match status" value="1"/>
</dbReference>
<evidence type="ECO:0000256" key="7">
    <source>
        <dbReference type="SAM" id="Phobius"/>
    </source>
</evidence>
<feature type="region of interest" description="Disordered" evidence="6">
    <location>
        <begin position="511"/>
        <end position="559"/>
    </location>
</feature>
<proteinExistence type="inferred from homology"/>
<feature type="transmembrane region" description="Helical" evidence="7">
    <location>
        <begin position="272"/>
        <end position="300"/>
    </location>
</feature>
<dbReference type="GO" id="GO:0015205">
    <property type="term" value="F:nucleobase transmembrane transporter activity"/>
    <property type="evidence" value="ECO:0007669"/>
    <property type="project" value="TreeGrafter"/>
</dbReference>
<feature type="transmembrane region" description="Helical" evidence="7">
    <location>
        <begin position="366"/>
        <end position="382"/>
    </location>
</feature>
<gene>
    <name evidence="8" type="ORF">CC85DRAFT_284149</name>
</gene>
<evidence type="ECO:0000256" key="5">
    <source>
        <dbReference type="ARBA" id="ARBA00023136"/>
    </source>
</evidence>
<evidence type="ECO:0000256" key="2">
    <source>
        <dbReference type="ARBA" id="ARBA00008974"/>
    </source>
</evidence>
<keyword evidence="4 7" id="KW-1133">Transmembrane helix</keyword>
<dbReference type="Pfam" id="PF02133">
    <property type="entry name" value="Transp_cyt_pur"/>
    <property type="match status" value="1"/>
</dbReference>
<feature type="compositionally biased region" description="Basic and acidic residues" evidence="6">
    <location>
        <begin position="545"/>
        <end position="559"/>
    </location>
</feature>
<dbReference type="GeneID" id="28983237"/>
<name>A0A0J0XRX8_9TREE</name>
<feature type="transmembrane region" description="Helical" evidence="7">
    <location>
        <begin position="191"/>
        <end position="212"/>
    </location>
</feature>
<feature type="transmembrane region" description="Helical" evidence="7">
    <location>
        <begin position="233"/>
        <end position="252"/>
    </location>
</feature>